<dbReference type="Gene3D" id="2.70.170.10">
    <property type="entry name" value="Neurotransmitter-gated ion-channel ligand-binding domain"/>
    <property type="match status" value="1"/>
</dbReference>
<name>V8NXC6_OPHHA</name>
<proteinExistence type="predicted"/>
<dbReference type="GO" id="GO:0004890">
    <property type="term" value="F:GABA-A receptor activity"/>
    <property type="evidence" value="ECO:0007669"/>
    <property type="project" value="InterPro"/>
</dbReference>
<evidence type="ECO:0000313" key="6">
    <source>
        <dbReference type="Proteomes" id="UP000018936"/>
    </source>
</evidence>
<dbReference type="OrthoDB" id="8890589at2759"/>
<dbReference type="Proteomes" id="UP000018936">
    <property type="component" value="Unassembled WGS sequence"/>
</dbReference>
<dbReference type="EMBL" id="AZIM01001496">
    <property type="protein sequence ID" value="ETE66710.1"/>
    <property type="molecule type" value="Genomic_DNA"/>
</dbReference>
<organism evidence="5 6">
    <name type="scientific">Ophiophagus hannah</name>
    <name type="common">King cobra</name>
    <name type="synonym">Naja hannah</name>
    <dbReference type="NCBI Taxonomy" id="8665"/>
    <lineage>
        <taxon>Eukaryota</taxon>
        <taxon>Metazoa</taxon>
        <taxon>Chordata</taxon>
        <taxon>Craniata</taxon>
        <taxon>Vertebrata</taxon>
        <taxon>Euteleostomi</taxon>
        <taxon>Lepidosauria</taxon>
        <taxon>Squamata</taxon>
        <taxon>Bifurcata</taxon>
        <taxon>Unidentata</taxon>
        <taxon>Episquamata</taxon>
        <taxon>Toxicofera</taxon>
        <taxon>Serpentes</taxon>
        <taxon>Colubroidea</taxon>
        <taxon>Elapidae</taxon>
        <taxon>Elapinae</taxon>
        <taxon>Ophiophagus</taxon>
    </lineage>
</organism>
<keyword evidence="3" id="KW-0325">Glycoprotein</keyword>
<keyword evidence="5" id="KW-0675">Receptor</keyword>
<comment type="caution">
    <text evidence="5">The sequence shown here is derived from an EMBL/GenBank/DDBJ whole genome shotgun (WGS) entry which is preliminary data.</text>
</comment>
<evidence type="ECO:0000256" key="4">
    <source>
        <dbReference type="ARBA" id="ARBA00034099"/>
    </source>
</evidence>
<evidence type="ECO:0000256" key="2">
    <source>
        <dbReference type="ARBA" id="ARBA00023157"/>
    </source>
</evidence>
<comment type="subcellular location">
    <subcellularLocation>
        <location evidence="4">Synaptic cell membrane</location>
        <topology evidence="4">Multi-pass membrane protein</topology>
    </subcellularLocation>
</comment>
<evidence type="ECO:0000256" key="1">
    <source>
        <dbReference type="ARBA" id="ARBA00023018"/>
    </source>
</evidence>
<keyword evidence="1" id="KW-0770">Synapse</keyword>
<dbReference type="GO" id="GO:0006821">
    <property type="term" value="P:chloride transport"/>
    <property type="evidence" value="ECO:0007669"/>
    <property type="project" value="InterPro"/>
</dbReference>
<dbReference type="PRINTS" id="PR01620">
    <property type="entry name" value="GABAARGAMMA"/>
</dbReference>
<dbReference type="AlphaFoldDB" id="V8NXC6"/>
<evidence type="ECO:0000256" key="3">
    <source>
        <dbReference type="ARBA" id="ARBA00023180"/>
    </source>
</evidence>
<dbReference type="GO" id="GO:0007214">
    <property type="term" value="P:gamma-aminobutyric acid signaling pathway"/>
    <property type="evidence" value="ECO:0007669"/>
    <property type="project" value="InterPro"/>
</dbReference>
<reference evidence="5 6" key="1">
    <citation type="journal article" date="2013" name="Proc. Natl. Acad. Sci. U.S.A.">
        <title>The king cobra genome reveals dynamic gene evolution and adaptation in the snake venom system.</title>
        <authorList>
            <person name="Vonk F.J."/>
            <person name="Casewell N.R."/>
            <person name="Henkel C.V."/>
            <person name="Heimberg A.M."/>
            <person name="Jansen H.J."/>
            <person name="McCleary R.J."/>
            <person name="Kerkkamp H.M."/>
            <person name="Vos R.A."/>
            <person name="Guerreiro I."/>
            <person name="Calvete J.J."/>
            <person name="Wuster W."/>
            <person name="Woods A.E."/>
            <person name="Logan J.M."/>
            <person name="Harrison R.A."/>
            <person name="Castoe T.A."/>
            <person name="de Koning A.P."/>
            <person name="Pollock D.D."/>
            <person name="Yandell M."/>
            <person name="Calderon D."/>
            <person name="Renjifo C."/>
            <person name="Currier R.B."/>
            <person name="Salgado D."/>
            <person name="Pla D."/>
            <person name="Sanz L."/>
            <person name="Hyder A.S."/>
            <person name="Ribeiro J.M."/>
            <person name="Arntzen J.W."/>
            <person name="van den Thillart G.E."/>
            <person name="Boetzer M."/>
            <person name="Pirovano W."/>
            <person name="Dirks R.P."/>
            <person name="Spaink H.P."/>
            <person name="Duboule D."/>
            <person name="McGlinn E."/>
            <person name="Kini R.M."/>
            <person name="Richardson M.K."/>
        </authorList>
    </citation>
    <scope>NUCLEOTIDE SEQUENCE</scope>
    <source>
        <tissue evidence="5">Blood</tissue>
    </source>
</reference>
<protein>
    <submittedName>
        <fullName evidence="5">Gamma-aminobutyric acid receptor subunit gamma-3</fullName>
    </submittedName>
</protein>
<dbReference type="GO" id="GO:0005230">
    <property type="term" value="F:extracellular ligand-gated monoatomic ion channel activity"/>
    <property type="evidence" value="ECO:0007669"/>
    <property type="project" value="InterPro"/>
</dbReference>
<dbReference type="GO" id="GO:0097060">
    <property type="term" value="C:synaptic membrane"/>
    <property type="evidence" value="ECO:0007669"/>
    <property type="project" value="UniProtKB-SubCell"/>
</dbReference>
<dbReference type="SUPFAM" id="SSF63712">
    <property type="entry name" value="Nicotinic receptor ligand binding domain-like"/>
    <property type="match status" value="1"/>
</dbReference>
<accession>V8NXC6</accession>
<dbReference type="InterPro" id="IPR005437">
    <property type="entry name" value="GABRG-1/4"/>
</dbReference>
<dbReference type="InterPro" id="IPR036734">
    <property type="entry name" value="Neur_chan_lig-bd_sf"/>
</dbReference>
<sequence>MSPEARLLGWLKAIALSEFGFCEKNMEAWFICTRDLETCQNFFPSKLPEDFPNKTKDAENSRKVEEDDFDDFTTNQKWVMSPKTHDTDVTLLLNKLLKEYDKKLRPDIGTKPTVIDVDIYVNSIGPVSSINMGNSDLCSKDQKK</sequence>
<evidence type="ECO:0000313" key="5">
    <source>
        <dbReference type="EMBL" id="ETE66710.1"/>
    </source>
</evidence>
<keyword evidence="6" id="KW-1185">Reference proteome</keyword>
<gene>
    <name evidence="5" type="primary">GABRG3</name>
    <name evidence="5" type="ORF">L345_07507</name>
</gene>
<feature type="non-terminal residue" evidence="5">
    <location>
        <position position="1"/>
    </location>
</feature>
<feature type="non-terminal residue" evidence="5">
    <location>
        <position position="144"/>
    </location>
</feature>
<keyword evidence="2" id="KW-1015">Disulfide bond</keyword>